<feature type="domain" description="Glycosyltransferase 2-like" evidence="2">
    <location>
        <begin position="3"/>
        <end position="110"/>
    </location>
</feature>
<dbReference type="GO" id="GO:0016757">
    <property type="term" value="F:glycosyltransferase activity"/>
    <property type="evidence" value="ECO:0007669"/>
    <property type="project" value="UniProtKB-KW"/>
</dbReference>
<reference evidence="3 4" key="1">
    <citation type="submission" date="2024-10" db="EMBL/GenBank/DDBJ databases">
        <title>The Natural Products Discovery Center: Release of the First 8490 Sequenced Strains for Exploring Actinobacteria Biosynthetic Diversity.</title>
        <authorList>
            <person name="Kalkreuter E."/>
            <person name="Kautsar S.A."/>
            <person name="Yang D."/>
            <person name="Bader C.D."/>
            <person name="Teijaro C.N."/>
            <person name="Fluegel L."/>
            <person name="Davis C.M."/>
            <person name="Simpson J.R."/>
            <person name="Lauterbach L."/>
            <person name="Steele A.D."/>
            <person name="Gui C."/>
            <person name="Meng S."/>
            <person name="Li G."/>
            <person name="Viehrig K."/>
            <person name="Ye F."/>
            <person name="Su P."/>
            <person name="Kiefer A.F."/>
            <person name="Nichols A."/>
            <person name="Cepeda A.J."/>
            <person name="Yan W."/>
            <person name="Fan B."/>
            <person name="Jiang Y."/>
            <person name="Adhikari A."/>
            <person name="Zheng C.-J."/>
            <person name="Schuster L."/>
            <person name="Cowan T.M."/>
            <person name="Smanski M.J."/>
            <person name="Chevrette M.G."/>
            <person name="De Carvalho L.P.S."/>
            <person name="Shen B."/>
        </authorList>
    </citation>
    <scope>NUCLEOTIDE SEQUENCE [LARGE SCALE GENOMIC DNA]</scope>
    <source>
        <strain evidence="3 4">NPDC001281</strain>
    </source>
</reference>
<gene>
    <name evidence="3" type="ORF">ACFY05_16600</name>
</gene>
<comment type="similarity">
    <text evidence="1">Belongs to the glycosyltransferase 2 family.</text>
</comment>
<dbReference type="PANTHER" id="PTHR48090">
    <property type="entry name" value="UNDECAPRENYL-PHOSPHATE 4-DEOXY-4-FORMAMIDO-L-ARABINOSE TRANSFERASE-RELATED"/>
    <property type="match status" value="1"/>
</dbReference>
<keyword evidence="3" id="KW-0328">Glycosyltransferase</keyword>
<name>A0ABW6V8R9_MICFU</name>
<comment type="caution">
    <text evidence="3">The sequence shown here is derived from an EMBL/GenBank/DDBJ whole genome shotgun (WGS) entry which is preliminary data.</text>
</comment>
<organism evidence="3 4">
    <name type="scientific">Microtetraspora fusca</name>
    <dbReference type="NCBI Taxonomy" id="1997"/>
    <lineage>
        <taxon>Bacteria</taxon>
        <taxon>Bacillati</taxon>
        <taxon>Actinomycetota</taxon>
        <taxon>Actinomycetes</taxon>
        <taxon>Streptosporangiales</taxon>
        <taxon>Streptosporangiaceae</taxon>
        <taxon>Microtetraspora</taxon>
    </lineage>
</organism>
<dbReference type="Pfam" id="PF00535">
    <property type="entry name" value="Glycos_transf_2"/>
    <property type="match status" value="1"/>
</dbReference>
<protein>
    <submittedName>
        <fullName evidence="3">Glycosyltransferase</fullName>
        <ecNumber evidence="3">2.4.-.-</ecNumber>
    </submittedName>
</protein>
<dbReference type="RefSeq" id="WP_387342812.1">
    <property type="nucleotide sequence ID" value="NZ_JBIAXI010000009.1"/>
</dbReference>
<dbReference type="InterPro" id="IPR050256">
    <property type="entry name" value="Glycosyltransferase_2"/>
</dbReference>
<evidence type="ECO:0000313" key="4">
    <source>
        <dbReference type="Proteomes" id="UP001602119"/>
    </source>
</evidence>
<dbReference type="SUPFAM" id="SSF53448">
    <property type="entry name" value="Nucleotide-diphospho-sugar transferases"/>
    <property type="match status" value="1"/>
</dbReference>
<accession>A0ABW6V8R9</accession>
<dbReference type="EC" id="2.4.-.-" evidence="3"/>
<dbReference type="Proteomes" id="UP001602119">
    <property type="component" value="Unassembled WGS sequence"/>
</dbReference>
<dbReference type="InterPro" id="IPR029044">
    <property type="entry name" value="Nucleotide-diphossugar_trans"/>
</dbReference>
<proteinExistence type="inferred from homology"/>
<dbReference type="PANTHER" id="PTHR48090:SF7">
    <property type="entry name" value="RFBJ PROTEIN"/>
    <property type="match status" value="1"/>
</dbReference>
<evidence type="ECO:0000313" key="3">
    <source>
        <dbReference type="EMBL" id="MFF4774472.1"/>
    </source>
</evidence>
<evidence type="ECO:0000256" key="1">
    <source>
        <dbReference type="ARBA" id="ARBA00006739"/>
    </source>
</evidence>
<keyword evidence="4" id="KW-1185">Reference proteome</keyword>
<dbReference type="InterPro" id="IPR001173">
    <property type="entry name" value="Glyco_trans_2-like"/>
</dbReference>
<sequence>MISVVIPAHNEARVIGRLLDALLRDARHGEFDVVVVANGCTDDTADVAERHAGGDPHVRVLTTPVASKREALRLGDAAARGFPRLYVDADVTLDTAAARALAARLTGPGAPLAAAPERRLALAGRPWTVRAYYEVWSRLPQVRNGLFARGAIGVNREGNDRIRALPLVMADDLAASLAFRDAERAILSDVWAVIHPPRTFADLLRRRIRAATGVGELERVAGAGAPSARTAPRDLVAVAAREPRLLPAVALFVAVAVLARFGARAPLRAGDFDTWLRDESSRTGP</sequence>
<keyword evidence="3" id="KW-0808">Transferase</keyword>
<dbReference type="Gene3D" id="3.90.550.10">
    <property type="entry name" value="Spore Coat Polysaccharide Biosynthesis Protein SpsA, Chain A"/>
    <property type="match status" value="1"/>
</dbReference>
<evidence type="ECO:0000259" key="2">
    <source>
        <dbReference type="Pfam" id="PF00535"/>
    </source>
</evidence>
<dbReference type="EMBL" id="JBIAXI010000009">
    <property type="protein sequence ID" value="MFF4774472.1"/>
    <property type="molecule type" value="Genomic_DNA"/>
</dbReference>